<keyword evidence="4 9" id="KW-1003">Cell membrane</keyword>
<dbReference type="PROSITE" id="PS51012">
    <property type="entry name" value="ABC_TM2"/>
    <property type="match status" value="1"/>
</dbReference>
<keyword evidence="8 9" id="KW-0472">Membrane</keyword>
<comment type="subcellular location">
    <subcellularLocation>
        <location evidence="1">Cell inner membrane</location>
        <topology evidence="1">Multi-pass membrane protein</topology>
    </subcellularLocation>
    <subcellularLocation>
        <location evidence="9">Cell membrane</location>
        <topology evidence="9">Multi-pass membrane protein</topology>
    </subcellularLocation>
</comment>
<feature type="transmembrane region" description="Helical" evidence="9">
    <location>
        <begin position="163"/>
        <end position="187"/>
    </location>
</feature>
<feature type="transmembrane region" description="Helical" evidence="9">
    <location>
        <begin position="89"/>
        <end position="109"/>
    </location>
</feature>
<name>A0A1Z4LIJ4_9CYAN</name>
<evidence type="ECO:0000256" key="5">
    <source>
        <dbReference type="ARBA" id="ARBA00022519"/>
    </source>
</evidence>
<evidence type="ECO:0000256" key="1">
    <source>
        <dbReference type="ARBA" id="ARBA00004429"/>
    </source>
</evidence>
<reference evidence="11 12" key="1">
    <citation type="submission" date="2017-06" db="EMBL/GenBank/DDBJ databases">
        <title>Genome sequencing of cyanobaciteial culture collection at National Institute for Environmental Studies (NIES).</title>
        <authorList>
            <person name="Hirose Y."/>
            <person name="Shimura Y."/>
            <person name="Fujisawa T."/>
            <person name="Nakamura Y."/>
            <person name="Kawachi M."/>
        </authorList>
    </citation>
    <scope>NUCLEOTIDE SEQUENCE [LARGE SCALE GENOMIC DNA]</scope>
    <source>
        <strain evidence="11 12">NIES-267</strain>
    </source>
</reference>
<dbReference type="AlphaFoldDB" id="A0A1Z4LIJ4"/>
<evidence type="ECO:0000256" key="7">
    <source>
        <dbReference type="ARBA" id="ARBA00022989"/>
    </source>
</evidence>
<dbReference type="GO" id="GO:0140359">
    <property type="term" value="F:ABC-type transporter activity"/>
    <property type="evidence" value="ECO:0007669"/>
    <property type="project" value="InterPro"/>
</dbReference>
<feature type="transmembrane region" description="Helical" evidence="9">
    <location>
        <begin position="251"/>
        <end position="272"/>
    </location>
</feature>
<keyword evidence="5" id="KW-0997">Cell inner membrane</keyword>
<dbReference type="PANTHER" id="PTHR30413:SF8">
    <property type="entry name" value="TRANSPORT PERMEASE PROTEIN"/>
    <property type="match status" value="1"/>
</dbReference>
<evidence type="ECO:0000256" key="4">
    <source>
        <dbReference type="ARBA" id="ARBA00022475"/>
    </source>
</evidence>
<dbReference type="GO" id="GO:0015920">
    <property type="term" value="P:lipopolysaccharide transport"/>
    <property type="evidence" value="ECO:0007669"/>
    <property type="project" value="TreeGrafter"/>
</dbReference>
<feature type="domain" description="ABC transmembrane type-2" evidence="10">
    <location>
        <begin position="55"/>
        <end position="275"/>
    </location>
</feature>
<evidence type="ECO:0000256" key="9">
    <source>
        <dbReference type="RuleBase" id="RU361157"/>
    </source>
</evidence>
<protein>
    <recommendedName>
        <fullName evidence="9">Transport permease protein</fullName>
    </recommendedName>
</protein>
<dbReference type="Pfam" id="PF01061">
    <property type="entry name" value="ABC2_membrane"/>
    <property type="match status" value="1"/>
</dbReference>
<keyword evidence="6 9" id="KW-0812">Transmembrane</keyword>
<organism evidence="11 12">
    <name type="scientific">Calothrix parasitica NIES-267</name>
    <dbReference type="NCBI Taxonomy" id="1973488"/>
    <lineage>
        <taxon>Bacteria</taxon>
        <taxon>Bacillati</taxon>
        <taxon>Cyanobacteriota</taxon>
        <taxon>Cyanophyceae</taxon>
        <taxon>Nostocales</taxon>
        <taxon>Calotrichaceae</taxon>
        <taxon>Calothrix</taxon>
    </lineage>
</organism>
<evidence type="ECO:0000256" key="6">
    <source>
        <dbReference type="ARBA" id="ARBA00022692"/>
    </source>
</evidence>
<proteinExistence type="inferred from homology"/>
<comment type="similarity">
    <text evidence="2 9">Belongs to the ABC-2 integral membrane protein family.</text>
</comment>
<evidence type="ECO:0000313" key="11">
    <source>
        <dbReference type="EMBL" id="BAY81004.1"/>
    </source>
</evidence>
<evidence type="ECO:0000313" key="12">
    <source>
        <dbReference type="Proteomes" id="UP000218418"/>
    </source>
</evidence>
<evidence type="ECO:0000256" key="3">
    <source>
        <dbReference type="ARBA" id="ARBA00022448"/>
    </source>
</evidence>
<feature type="transmembrane region" description="Helical" evidence="9">
    <location>
        <begin position="199"/>
        <end position="215"/>
    </location>
</feature>
<dbReference type="PANTHER" id="PTHR30413">
    <property type="entry name" value="INNER MEMBRANE TRANSPORT PERMEASE"/>
    <property type="match status" value="1"/>
</dbReference>
<gene>
    <name evidence="11" type="ORF">NIES267_04690</name>
</gene>
<evidence type="ECO:0000256" key="2">
    <source>
        <dbReference type="ARBA" id="ARBA00007783"/>
    </source>
</evidence>
<accession>A0A1Z4LIJ4</accession>
<keyword evidence="3 9" id="KW-0813">Transport</keyword>
<feature type="transmembrane region" description="Helical" evidence="9">
    <location>
        <begin position="54"/>
        <end position="74"/>
    </location>
</feature>
<sequence>MHKVPIQETLYTPRSRILNPLRLFREMYGDLFASRELAWRLLVRNIRGQYRRSFLGITWAIVPPALTAAGLTFANDTGILNIGETDIPYPAYVMLGTVLWQTFLEALNCPQIAINTSRPLLAQVKFPHEAIILTQLGQILFNLVIKLVFVIVLLILFRVSISWTIILSPIAIINLIILGTAIGLLLVPATNLIQDVSRAMEVITLAWFFLTPVAYPTPDNPILHFIVKLNPVTPLIVTARELITTGVLSQIFSFTLVSLIALVGLFLGWLIYRLAMPYLIERIS</sequence>
<evidence type="ECO:0000256" key="8">
    <source>
        <dbReference type="ARBA" id="ARBA00023136"/>
    </source>
</evidence>
<dbReference type="EMBL" id="AP018227">
    <property type="protein sequence ID" value="BAY81004.1"/>
    <property type="molecule type" value="Genomic_DNA"/>
</dbReference>
<feature type="transmembrane region" description="Helical" evidence="9">
    <location>
        <begin position="130"/>
        <end position="157"/>
    </location>
</feature>
<dbReference type="GO" id="GO:0005886">
    <property type="term" value="C:plasma membrane"/>
    <property type="evidence" value="ECO:0007669"/>
    <property type="project" value="UniProtKB-SubCell"/>
</dbReference>
<keyword evidence="7 9" id="KW-1133">Transmembrane helix</keyword>
<keyword evidence="12" id="KW-1185">Reference proteome</keyword>
<dbReference type="InterPro" id="IPR047817">
    <property type="entry name" value="ABC2_TM_bact-type"/>
</dbReference>
<dbReference type="Proteomes" id="UP000218418">
    <property type="component" value="Chromosome"/>
</dbReference>
<dbReference type="InterPro" id="IPR013525">
    <property type="entry name" value="ABC2_TM"/>
</dbReference>
<evidence type="ECO:0000259" key="10">
    <source>
        <dbReference type="PROSITE" id="PS51012"/>
    </source>
</evidence>